<dbReference type="PANTHER" id="PTHR28627:SF1">
    <property type="entry name" value="CYTOCHROME C OXIDASE ASSEMBLY FACTOR 5"/>
    <property type="match status" value="1"/>
</dbReference>
<gene>
    <name evidence="6" type="ORF">ILUMI_12137</name>
</gene>
<dbReference type="GO" id="GO:0005739">
    <property type="term" value="C:mitochondrion"/>
    <property type="evidence" value="ECO:0007669"/>
    <property type="project" value="TreeGrafter"/>
</dbReference>
<name>A0A8K0CYS1_IGNLU</name>
<evidence type="ECO:0000256" key="4">
    <source>
        <dbReference type="ARBA" id="ARBA00023157"/>
    </source>
</evidence>
<comment type="function">
    <text evidence="1">Involved in an early step of the mitochondrial complex IV assembly process.</text>
</comment>
<dbReference type="Proteomes" id="UP000801492">
    <property type="component" value="Unassembled WGS sequence"/>
</dbReference>
<protein>
    <recommendedName>
        <fullName evidence="3">Cytochrome c oxidase assembly factor 5</fullName>
    </recommendedName>
</protein>
<evidence type="ECO:0000256" key="5">
    <source>
        <dbReference type="SAM" id="MobiDB-lite"/>
    </source>
</evidence>
<evidence type="ECO:0000256" key="3">
    <source>
        <dbReference type="ARBA" id="ARBA00021904"/>
    </source>
</evidence>
<evidence type="ECO:0000313" key="7">
    <source>
        <dbReference type="Proteomes" id="UP000801492"/>
    </source>
</evidence>
<feature type="region of interest" description="Disordered" evidence="5">
    <location>
        <begin position="154"/>
        <end position="189"/>
    </location>
</feature>
<dbReference type="InterPro" id="IPR018793">
    <property type="entry name" value="Cyt_c_oxidase_assmbl_Pet191"/>
</dbReference>
<dbReference type="OrthoDB" id="282149at2759"/>
<keyword evidence="7" id="KW-1185">Reference proteome</keyword>
<dbReference type="GO" id="GO:0033617">
    <property type="term" value="P:mitochondrial respiratory chain complex IV assembly"/>
    <property type="evidence" value="ECO:0007669"/>
    <property type="project" value="TreeGrafter"/>
</dbReference>
<dbReference type="EMBL" id="VTPC01007412">
    <property type="protein sequence ID" value="KAF2894036.1"/>
    <property type="molecule type" value="Genomic_DNA"/>
</dbReference>
<dbReference type="Pfam" id="PF10203">
    <property type="entry name" value="Pet191_N"/>
    <property type="match status" value="1"/>
</dbReference>
<evidence type="ECO:0000256" key="2">
    <source>
        <dbReference type="ARBA" id="ARBA00007785"/>
    </source>
</evidence>
<accession>A0A8K0CYS1</accession>
<dbReference type="PANTHER" id="PTHR28627">
    <property type="entry name" value="CYTOCHROME C OXIDASE ASSEMBLY FACTOR 5"/>
    <property type="match status" value="1"/>
</dbReference>
<reference evidence="6" key="1">
    <citation type="submission" date="2019-08" db="EMBL/GenBank/DDBJ databases">
        <title>The genome of the North American firefly Photinus pyralis.</title>
        <authorList>
            <consortium name="Photinus pyralis genome working group"/>
            <person name="Fallon T.R."/>
            <person name="Sander Lower S.E."/>
            <person name="Weng J.-K."/>
        </authorList>
    </citation>
    <scope>NUCLEOTIDE SEQUENCE</scope>
    <source>
        <strain evidence="6">TRF0915ILg1</strain>
        <tissue evidence="6">Whole body</tissue>
    </source>
</reference>
<comment type="caution">
    <text evidence="6">The sequence shown here is derived from an EMBL/GenBank/DDBJ whole genome shotgun (WGS) entry which is preliminary data.</text>
</comment>
<organism evidence="6 7">
    <name type="scientific">Ignelater luminosus</name>
    <name type="common">Cucubano</name>
    <name type="synonym">Pyrophorus luminosus</name>
    <dbReference type="NCBI Taxonomy" id="2038154"/>
    <lineage>
        <taxon>Eukaryota</taxon>
        <taxon>Metazoa</taxon>
        <taxon>Ecdysozoa</taxon>
        <taxon>Arthropoda</taxon>
        <taxon>Hexapoda</taxon>
        <taxon>Insecta</taxon>
        <taxon>Pterygota</taxon>
        <taxon>Neoptera</taxon>
        <taxon>Endopterygota</taxon>
        <taxon>Coleoptera</taxon>
        <taxon>Polyphaga</taxon>
        <taxon>Elateriformia</taxon>
        <taxon>Elateroidea</taxon>
        <taxon>Elateridae</taxon>
        <taxon>Agrypninae</taxon>
        <taxon>Pyrophorini</taxon>
        <taxon>Ignelater</taxon>
    </lineage>
</organism>
<comment type="similarity">
    <text evidence="2">Belongs to the PET191 family.</text>
</comment>
<evidence type="ECO:0000256" key="1">
    <source>
        <dbReference type="ARBA" id="ARBA00003186"/>
    </source>
</evidence>
<evidence type="ECO:0000313" key="6">
    <source>
        <dbReference type="EMBL" id="KAF2894036.1"/>
    </source>
</evidence>
<dbReference type="AlphaFoldDB" id="A0A8K0CYS1"/>
<sequence length="332" mass="37957">MENVREKKKRSQKTTRQQYMVFVDELKTNEAVGGPHRSTETWKRVFTDWKCAVRKRARIIKASAGQTGGGPPEKPLTNLEDTLLSLLERVAVEGMADTSELGVVDVDYKKYHLPIHTYYCRPQTLQILLFMPLCIFTENLLEVNQPPAVDVKEMATSHTISTTKSTPINSPSRNSTPVKRSYPFEESSSVVKPQVQRNTLLSSLQQQKDSHKEDNNKIHKILTQINDNLSELVAIKKLKLQLKYPNLIKMMKYEEEGETLADKSACAGVRADLKMCLLESDCVKRDKKTPRECLRVNDGSVPTECQALRNTFFECKRSMLDNRTRFRGRKGY</sequence>
<keyword evidence="4" id="KW-1015">Disulfide bond</keyword>
<feature type="compositionally biased region" description="Polar residues" evidence="5">
    <location>
        <begin position="156"/>
        <end position="178"/>
    </location>
</feature>
<proteinExistence type="inferred from homology"/>